<dbReference type="InterPro" id="IPR016164">
    <property type="entry name" value="FAD-linked_Oxase-like_C"/>
</dbReference>
<dbReference type="PIRSF" id="PIRSF000101">
    <property type="entry name" value="D-lactate_dh"/>
    <property type="match status" value="1"/>
</dbReference>
<accession>A0ABZ2HL48</accession>
<dbReference type="PANTHER" id="PTHR43716">
    <property type="entry name" value="D-2-HYDROXYGLUTARATE DEHYDROGENASE, MITOCHONDRIAL"/>
    <property type="match status" value="1"/>
</dbReference>
<comment type="function">
    <text evidence="5 6">Catalyzes the oxidation of D-lactate to pyruvate.</text>
</comment>
<feature type="binding site" evidence="5">
    <location>
        <position position="136"/>
    </location>
    <ligand>
        <name>FAD</name>
        <dbReference type="ChEBI" id="CHEBI:57692"/>
    </ligand>
</feature>
<dbReference type="InterPro" id="IPR015409">
    <property type="entry name" value="Lactate_DH_C"/>
</dbReference>
<dbReference type="PANTHER" id="PTHR43716:SF1">
    <property type="entry name" value="D-2-HYDROXYGLUTARATE DEHYDROGENASE, MITOCHONDRIAL"/>
    <property type="match status" value="1"/>
</dbReference>
<feature type="binding site" evidence="5">
    <location>
        <position position="143"/>
    </location>
    <ligand>
        <name>FAD</name>
        <dbReference type="ChEBI" id="CHEBI:57692"/>
    </ligand>
</feature>
<dbReference type="GO" id="GO:0008720">
    <property type="term" value="F:D-lactate dehydrogenase (NAD+) activity"/>
    <property type="evidence" value="ECO:0007669"/>
    <property type="project" value="UniProtKB-EC"/>
</dbReference>
<comment type="subcellular location">
    <subcellularLocation>
        <location evidence="5">Cell inner membrane</location>
        <topology evidence="5">Peripheral membrane protein</topology>
        <orientation evidence="5">Cytoplasmic side</orientation>
    </subcellularLocation>
</comment>
<keyword evidence="5" id="KW-0472">Membrane</keyword>
<evidence type="ECO:0000313" key="9">
    <source>
        <dbReference type="Proteomes" id="UP001364156"/>
    </source>
</evidence>
<keyword evidence="2 5" id="KW-0285">Flavoprotein</keyword>
<dbReference type="InterPro" id="IPR016169">
    <property type="entry name" value="FAD-bd_PCMH_sub2"/>
</dbReference>
<evidence type="ECO:0000256" key="3">
    <source>
        <dbReference type="ARBA" id="ARBA00022827"/>
    </source>
</evidence>
<keyword evidence="5" id="KW-1003">Cell membrane</keyword>
<gene>
    <name evidence="5 8" type="primary">dld</name>
    <name evidence="8" type="ORF">RZ517_07760</name>
</gene>
<evidence type="ECO:0000256" key="5">
    <source>
        <dbReference type="HAMAP-Rule" id="MF_02092"/>
    </source>
</evidence>
<dbReference type="NCBIfam" id="NF008387">
    <property type="entry name" value="PRK11183.1"/>
    <property type="match status" value="1"/>
</dbReference>
<dbReference type="InterPro" id="IPR016172">
    <property type="entry name" value="D-lactate_DH_C-sub1"/>
</dbReference>
<dbReference type="Pfam" id="PF01565">
    <property type="entry name" value="FAD_binding_4"/>
    <property type="match status" value="1"/>
</dbReference>
<keyword evidence="3 5" id="KW-0274">FAD</keyword>
<dbReference type="HAMAP" id="MF_02092">
    <property type="entry name" value="DLDH_Dld"/>
    <property type="match status" value="1"/>
</dbReference>
<proteinExistence type="inferred from homology"/>
<evidence type="ECO:0000313" key="8">
    <source>
        <dbReference type="EMBL" id="WWR48052.1"/>
    </source>
</evidence>
<dbReference type="InterPro" id="IPR051264">
    <property type="entry name" value="FAD-oxidored/transferase_4"/>
</dbReference>
<feature type="binding site" evidence="5">
    <location>
        <begin position="78"/>
        <end position="79"/>
    </location>
    <ligand>
        <name>FAD</name>
        <dbReference type="ChEBI" id="CHEBI:57692"/>
    </ligand>
</feature>
<evidence type="ECO:0000256" key="2">
    <source>
        <dbReference type="ARBA" id="ARBA00022630"/>
    </source>
</evidence>
<evidence type="ECO:0000256" key="6">
    <source>
        <dbReference type="PIRNR" id="PIRNR000101"/>
    </source>
</evidence>
<evidence type="ECO:0000256" key="1">
    <source>
        <dbReference type="ARBA" id="ARBA00001974"/>
    </source>
</evidence>
<comment type="cofactor">
    <cofactor evidence="1 5 6">
        <name>FAD</name>
        <dbReference type="ChEBI" id="CHEBI:57692"/>
    </cofactor>
</comment>
<dbReference type="InterPro" id="IPR006094">
    <property type="entry name" value="Oxid_FAD_bind_N"/>
</dbReference>
<sequence length="572" mass="62994">MDNQDLIKTFKEIVGAKYVLTSESQTERYRKGFRSGEGEAIAVVIPGTLVEMWKLLQACVAADKILIMQAANTGLTEGSTPKDSYDRDVVILSTLRMNKVHLIDEGRQIVSQPGGTLFQLEKLLKPLGRQPHSVIGSSCIGASVLGGVCNNSGGSLVRRGPVYTELSLYAQITSGGELQLVNHLGIDLGNTPEEMLGRLDRGEIDPSAIQADAGRGSDDTYAQKVADIDADSPARYNANPEGLYEASGCAGKLAVFAVRLDTFPIEQGEKVYYIGANSPAALTELRRQVLTNLKEVPVSGEYLHRECFDIARRYGKDTLLMIHWFGTDRLPFFFAAKGALDARLNKIPFLPKNLVDRVMQGLSRLVPEALPKRLMQFRDLFEHHLILKVSGHTAADTETILNDTVGAEGWFLCDEMETKKAMLHRFAAAGAAMRMHAVNTSTTEDVLALDIALKRNDREWLETLPEEIERDLVGKLYYGHFLCHVFHQDYILRKGVDAKAVKAKMLALLDTRGAEYPAEHNVGHLYEAKPALAAHYKELDPTNSFNPGIGKTSRAKHYGAECGCNHMPAVAE</sequence>
<dbReference type="InterPro" id="IPR016173">
    <property type="entry name" value="D-lactate_DH_C-sub2"/>
</dbReference>
<feature type="binding site" evidence="5">
    <location>
        <position position="255"/>
    </location>
    <ligand>
        <name>FAD</name>
        <dbReference type="ChEBI" id="CHEBI:57692"/>
    </ligand>
</feature>
<dbReference type="RefSeq" id="WP_338550876.1">
    <property type="nucleotide sequence ID" value="NZ_CP146069.1"/>
</dbReference>
<dbReference type="SUPFAM" id="SSF56176">
    <property type="entry name" value="FAD-binding/transporter-associated domain-like"/>
    <property type="match status" value="1"/>
</dbReference>
<dbReference type="InterPro" id="IPR016167">
    <property type="entry name" value="FAD-bd_PCMH_sub1"/>
</dbReference>
<protein>
    <recommendedName>
        <fullName evidence="5">Quinone-dependent D-lactate dehydrogenase</fullName>
        <ecNumber evidence="5">1.1.5.12</ecNumber>
    </recommendedName>
    <alternativeName>
        <fullName evidence="5">D-lactate dehydrogenase</fullName>
        <shortName evidence="5">D-LDH</shortName>
    </alternativeName>
</protein>
<organism evidence="8 9">
    <name type="scientific">Roseovarius phycicola</name>
    <dbReference type="NCBI Taxonomy" id="3080976"/>
    <lineage>
        <taxon>Bacteria</taxon>
        <taxon>Pseudomonadati</taxon>
        <taxon>Pseudomonadota</taxon>
        <taxon>Alphaproteobacteria</taxon>
        <taxon>Rhodobacterales</taxon>
        <taxon>Roseobacteraceae</taxon>
        <taxon>Roseovarius</taxon>
    </lineage>
</organism>
<keyword evidence="9" id="KW-1185">Reference proteome</keyword>
<dbReference type="Gene3D" id="3.30.1370.20">
    <property type="entry name" value="D-lactate dehydrogenase, cap domain, subdomain 2"/>
    <property type="match status" value="1"/>
</dbReference>
<evidence type="ECO:0000259" key="7">
    <source>
        <dbReference type="PROSITE" id="PS51387"/>
    </source>
</evidence>
<dbReference type="InterPro" id="IPR012256">
    <property type="entry name" value="D_lactate_DH"/>
</dbReference>
<dbReference type="Proteomes" id="UP001364156">
    <property type="component" value="Chromosome"/>
</dbReference>
<dbReference type="EC" id="1.1.5.12" evidence="5"/>
<evidence type="ECO:0000256" key="4">
    <source>
        <dbReference type="ARBA" id="ARBA00023002"/>
    </source>
</evidence>
<keyword evidence="5" id="KW-0997">Cell inner membrane</keyword>
<feature type="binding site" evidence="5">
    <location>
        <begin position="70"/>
        <end position="74"/>
    </location>
    <ligand>
        <name>FAD</name>
        <dbReference type="ChEBI" id="CHEBI:57692"/>
    </ligand>
</feature>
<dbReference type="Gene3D" id="3.30.465.10">
    <property type="match status" value="1"/>
</dbReference>
<comment type="similarity">
    <text evidence="5">Belongs to the quinone-dependent D-lactate dehydrogenase family.</text>
</comment>
<dbReference type="Pfam" id="PF09330">
    <property type="entry name" value="Lact-deh-memb"/>
    <property type="match status" value="1"/>
</dbReference>
<name>A0ABZ2HL48_9RHOB</name>
<keyword evidence="4 5" id="KW-0560">Oxidoreductase</keyword>
<dbReference type="InterPro" id="IPR016166">
    <property type="entry name" value="FAD-bd_PCMH"/>
</dbReference>
<feature type="binding site" evidence="5">
    <location>
        <position position="153"/>
    </location>
    <ligand>
        <name>FAD</name>
        <dbReference type="ChEBI" id="CHEBI:57692"/>
    </ligand>
</feature>
<dbReference type="PROSITE" id="PS51387">
    <property type="entry name" value="FAD_PCMH"/>
    <property type="match status" value="1"/>
</dbReference>
<dbReference type="InterPro" id="IPR036318">
    <property type="entry name" value="FAD-bd_PCMH-like_sf"/>
</dbReference>
<feature type="domain" description="FAD-binding PCMH-type" evidence="7">
    <location>
        <begin position="36"/>
        <end position="209"/>
    </location>
</feature>
<dbReference type="Gene3D" id="3.30.43.10">
    <property type="entry name" value="Uridine Diphospho-n-acetylenolpyruvylglucosamine Reductase, domain 2"/>
    <property type="match status" value="1"/>
</dbReference>
<reference evidence="8 9" key="1">
    <citation type="submission" date="2023-10" db="EMBL/GenBank/DDBJ databases">
        <title>Roseovarius strain S88 nov., isolated from a marine algae.</title>
        <authorList>
            <person name="Lee M.W."/>
            <person name="Lee J.K."/>
            <person name="Kim J.M."/>
            <person name="Choi D.G."/>
            <person name="Baek J.H."/>
            <person name="Bayburt H."/>
            <person name="Jung J.J."/>
            <person name="Han D.M."/>
            <person name="Jeon C.O."/>
        </authorList>
    </citation>
    <scope>NUCLEOTIDE SEQUENCE [LARGE SCALE GENOMIC DNA]</scope>
    <source>
        <strain evidence="8 9">S88</strain>
    </source>
</reference>
<dbReference type="SUPFAM" id="SSF55103">
    <property type="entry name" value="FAD-linked oxidases, C-terminal domain"/>
    <property type="match status" value="1"/>
</dbReference>
<keyword evidence="5 6" id="KW-0874">Quinone</keyword>
<dbReference type="Gene3D" id="3.30.70.610">
    <property type="entry name" value="D-lactate dehydrogenase, cap domain, subdomain 1"/>
    <property type="match status" value="2"/>
</dbReference>
<comment type="catalytic activity">
    <reaction evidence="5 6">
        <text>(R)-lactate + a quinone = a quinol + pyruvate</text>
        <dbReference type="Rhea" id="RHEA:51468"/>
        <dbReference type="ChEBI" id="CHEBI:15361"/>
        <dbReference type="ChEBI" id="CHEBI:16004"/>
        <dbReference type="ChEBI" id="CHEBI:24646"/>
        <dbReference type="ChEBI" id="CHEBI:132124"/>
        <dbReference type="EC" id="1.1.5.12"/>
    </reaction>
</comment>
<dbReference type="EMBL" id="CP146069">
    <property type="protein sequence ID" value="WWR48052.1"/>
    <property type="molecule type" value="Genomic_DNA"/>
</dbReference>